<protein>
    <submittedName>
        <fullName evidence="2">Jg22299 protein</fullName>
    </submittedName>
</protein>
<dbReference type="EMBL" id="CAKXAJ010026423">
    <property type="protein sequence ID" value="CAH2268240.1"/>
    <property type="molecule type" value="Genomic_DNA"/>
</dbReference>
<dbReference type="InterPro" id="IPR012464">
    <property type="entry name" value="DUF1676"/>
</dbReference>
<keyword evidence="3" id="KW-1185">Reference proteome</keyword>
<dbReference type="AlphaFoldDB" id="A0A8S4SFX8"/>
<accession>A0A8S4SFX8</accession>
<dbReference type="PANTHER" id="PTHR21879">
    <property type="entry name" value="FI03362P-RELATED-RELATED"/>
    <property type="match status" value="1"/>
</dbReference>
<comment type="caution">
    <text evidence="2">The sequence shown here is derived from an EMBL/GenBank/DDBJ whole genome shotgun (WGS) entry which is preliminary data.</text>
</comment>
<reference evidence="2" key="1">
    <citation type="submission" date="2022-03" db="EMBL/GenBank/DDBJ databases">
        <authorList>
            <person name="Lindestad O."/>
        </authorList>
    </citation>
    <scope>NUCLEOTIDE SEQUENCE</scope>
</reference>
<dbReference type="PANTHER" id="PTHR21879:SF9">
    <property type="entry name" value="OSIRIS 16"/>
    <property type="match status" value="1"/>
</dbReference>
<gene>
    <name evidence="2" type="primary">jg22299</name>
    <name evidence="2" type="ORF">PAEG_LOCUS26631</name>
</gene>
<name>A0A8S4SFX8_9NEOP</name>
<evidence type="ECO:0000256" key="1">
    <source>
        <dbReference type="SAM" id="MobiDB-lite"/>
    </source>
</evidence>
<feature type="region of interest" description="Disordered" evidence="1">
    <location>
        <begin position="62"/>
        <end position="92"/>
    </location>
</feature>
<dbReference type="Proteomes" id="UP000838756">
    <property type="component" value="Unassembled WGS sequence"/>
</dbReference>
<proteinExistence type="predicted"/>
<evidence type="ECO:0000313" key="2">
    <source>
        <dbReference type="EMBL" id="CAH2268240.1"/>
    </source>
</evidence>
<dbReference type="GO" id="GO:0016020">
    <property type="term" value="C:membrane"/>
    <property type="evidence" value="ECO:0007669"/>
    <property type="project" value="TreeGrafter"/>
</dbReference>
<organism evidence="2 3">
    <name type="scientific">Pararge aegeria aegeria</name>
    <dbReference type="NCBI Taxonomy" id="348720"/>
    <lineage>
        <taxon>Eukaryota</taxon>
        <taxon>Metazoa</taxon>
        <taxon>Ecdysozoa</taxon>
        <taxon>Arthropoda</taxon>
        <taxon>Hexapoda</taxon>
        <taxon>Insecta</taxon>
        <taxon>Pterygota</taxon>
        <taxon>Neoptera</taxon>
        <taxon>Endopterygota</taxon>
        <taxon>Lepidoptera</taxon>
        <taxon>Glossata</taxon>
        <taxon>Ditrysia</taxon>
        <taxon>Papilionoidea</taxon>
        <taxon>Nymphalidae</taxon>
        <taxon>Satyrinae</taxon>
        <taxon>Satyrini</taxon>
        <taxon>Parargina</taxon>
        <taxon>Pararge</taxon>
    </lineage>
</organism>
<sequence length="115" mass="12692">MRNVLTLSLTIFPGTLAAAALGALALLAGKALMTALMSLLLSALVGLKGSGGHKSTTYEIITKPEVSHHHSHSHEEHHEHDHDHGHHGGYRRAYEKDYNNYNSYMPYDNTNYKAD</sequence>
<evidence type="ECO:0000313" key="3">
    <source>
        <dbReference type="Proteomes" id="UP000838756"/>
    </source>
</evidence>
<feature type="compositionally biased region" description="Basic and acidic residues" evidence="1">
    <location>
        <begin position="65"/>
        <end position="92"/>
    </location>
</feature>